<comment type="caution">
    <text evidence="3">The sequence shown here is derived from an EMBL/GenBank/DDBJ whole genome shotgun (WGS) entry which is preliminary data.</text>
</comment>
<gene>
    <name evidence="3" type="ORF">GTP77_18685</name>
</gene>
<dbReference type="Proteomes" id="UP000450676">
    <property type="component" value="Unassembled WGS sequence"/>
</dbReference>
<keyword evidence="4" id="KW-1185">Reference proteome</keyword>
<dbReference type="NCBIfam" id="TIGR02595">
    <property type="entry name" value="PEP_CTERM"/>
    <property type="match status" value="1"/>
</dbReference>
<name>A0A7X4HEL0_9BURK</name>
<keyword evidence="1" id="KW-0732">Signal</keyword>
<protein>
    <submittedName>
        <fullName evidence="3">PEP-CTERM sorting domain-containing protein</fullName>
    </submittedName>
</protein>
<feature type="chain" id="PRO_5031348376" evidence="1">
    <location>
        <begin position="23"/>
        <end position="206"/>
    </location>
</feature>
<proteinExistence type="predicted"/>
<feature type="domain" description="Ice-binding protein C-terminal" evidence="2">
    <location>
        <begin position="181"/>
        <end position="203"/>
    </location>
</feature>
<feature type="signal peptide" evidence="1">
    <location>
        <begin position="1"/>
        <end position="22"/>
    </location>
</feature>
<evidence type="ECO:0000313" key="4">
    <source>
        <dbReference type="Proteomes" id="UP000450676"/>
    </source>
</evidence>
<evidence type="ECO:0000313" key="3">
    <source>
        <dbReference type="EMBL" id="MYN09353.1"/>
    </source>
</evidence>
<evidence type="ECO:0000259" key="2">
    <source>
        <dbReference type="Pfam" id="PF07589"/>
    </source>
</evidence>
<sequence>MIIGKRCIAALAFALAAGAANATLISGAWQTSTDNLLTIDTATKLEWLDLSQTYGMTLQQVTALLGAGQPFSGFQLATAAQVHDLMGNAGLPFSTSNSTISTASADILEAQALTALLSDTMSSTYGSAYYGSRALLSDNGLSRMVGYYAINGTALRNDYFVTSSSAASGVWLVRQASSGVPIPEPQSLALLGMGLAVLALKRRRNV</sequence>
<accession>A0A7X4HEL0</accession>
<dbReference type="RefSeq" id="WP_161073658.1">
    <property type="nucleotide sequence ID" value="NZ_CP086370.1"/>
</dbReference>
<organism evidence="3 4">
    <name type="scientific">Pseudoduganella aquatica</name>
    <dbReference type="NCBI Taxonomy" id="2660641"/>
    <lineage>
        <taxon>Bacteria</taxon>
        <taxon>Pseudomonadati</taxon>
        <taxon>Pseudomonadota</taxon>
        <taxon>Betaproteobacteria</taxon>
        <taxon>Burkholderiales</taxon>
        <taxon>Oxalobacteraceae</taxon>
        <taxon>Telluria group</taxon>
        <taxon>Pseudoduganella</taxon>
    </lineage>
</organism>
<dbReference type="AlphaFoldDB" id="A0A7X4HEL0"/>
<dbReference type="Pfam" id="PF07589">
    <property type="entry name" value="PEP-CTERM"/>
    <property type="match status" value="1"/>
</dbReference>
<dbReference type="InterPro" id="IPR013424">
    <property type="entry name" value="Ice-binding_C"/>
</dbReference>
<dbReference type="EMBL" id="WWCU01000022">
    <property type="protein sequence ID" value="MYN09353.1"/>
    <property type="molecule type" value="Genomic_DNA"/>
</dbReference>
<evidence type="ECO:0000256" key="1">
    <source>
        <dbReference type="SAM" id="SignalP"/>
    </source>
</evidence>
<reference evidence="3 4" key="1">
    <citation type="submission" date="2019-12" db="EMBL/GenBank/DDBJ databases">
        <title>Novel species isolated from a subtropical stream in China.</title>
        <authorList>
            <person name="Lu H."/>
        </authorList>
    </citation>
    <scope>NUCLEOTIDE SEQUENCE [LARGE SCALE GENOMIC DNA]</scope>
    <source>
        <strain evidence="3 4">FT127W</strain>
    </source>
</reference>